<keyword evidence="5 9" id="KW-0812">Transmembrane</keyword>
<evidence type="ECO:0000256" key="8">
    <source>
        <dbReference type="ARBA" id="ARBA00023237"/>
    </source>
</evidence>
<evidence type="ECO:0000256" key="11">
    <source>
        <dbReference type="SAM" id="SignalP"/>
    </source>
</evidence>
<gene>
    <name evidence="14" type="ORF">GTP38_13885</name>
</gene>
<dbReference type="PANTHER" id="PTHR40980">
    <property type="entry name" value="PLUG DOMAIN-CONTAINING PROTEIN"/>
    <property type="match status" value="1"/>
</dbReference>
<sequence length="774" mass="83797">MHKNPMPRTAPLPVRLAGLTLLCAGATALAQSPPQTPAQPQAQAKPQPAAPVTAKSAQPATTAEADAVQSIAVVAQRPNEQIDRSVYDLSKEVITPAASAADVLANVPNVTVDQDGKVAIRGNQNTQVFVDGKRSAMFSGANAGDALSSYPAGALESVEVITVPGAEFGAEGGGGPILNLITRRVRPVGGQGTISAGFGPDGRHTAALNGSYNAGRYQIEGGMNLGRDIFQRSGWSDAQTNLGSSSSTSHREGTSRMASNRLSLNPTFSYNVGETDRLRAALNYNRGNSETASVNDFLIYQGGPAPYQQYRQRSDNDSHMTMYQLAVTYEQKFNRTDKLSYDFRTSANDRIGESHNRNSYTITPPNGPRAQFLNGNNVTSRLSELSMDYTRALTPMLLVTAGLKAGLNTGRTDADYFNIDPLTGEEVIDVNRASAFKNIERSYAVYLTGKADLTQHWSVMPGVRYETVRRDIDYINQQNSAGDSSQRLMPSMFAQYAWGGSSNATLTGAFTRRITRPSMDDINPNLRYTSDTSYSLGDPRLAATHGDKFELKYDDKAGWLNYTITPYREKDTPLIGRMLTPVPGSAVVIVEAANFGAKTINGLSLNLQGRPDSTLNFGATLNLQRLTQSVLSNNYNADGTRYTRETALTSNPKTLQLRGQYTLGTHSFQLNGNYTGKRLNGQYQTGSTWMVTPAWNWTFTPGITLRASIRDLFNSNVNRGVQYSDFVQSESYSRQAGRVYSVALSFRLGGVTGDPRVRNGGGMFRAPGGNGPGL</sequence>
<evidence type="ECO:0000259" key="13">
    <source>
        <dbReference type="Pfam" id="PF14905"/>
    </source>
</evidence>
<evidence type="ECO:0000256" key="1">
    <source>
        <dbReference type="ARBA" id="ARBA00004571"/>
    </source>
</evidence>
<dbReference type="SUPFAM" id="SSF56935">
    <property type="entry name" value="Porins"/>
    <property type="match status" value="1"/>
</dbReference>
<keyword evidence="6 9" id="KW-0472">Membrane</keyword>
<feature type="compositionally biased region" description="Low complexity" evidence="10">
    <location>
        <begin position="31"/>
        <end position="54"/>
    </location>
</feature>
<dbReference type="InterPro" id="IPR012910">
    <property type="entry name" value="Plug_dom"/>
</dbReference>
<evidence type="ECO:0000256" key="10">
    <source>
        <dbReference type="SAM" id="MobiDB-lite"/>
    </source>
</evidence>
<reference evidence="14 15" key="1">
    <citation type="submission" date="2019-12" db="EMBL/GenBank/DDBJ databases">
        <title>Novel species isolated from a subtropical stream in China.</title>
        <authorList>
            <person name="Lu H."/>
        </authorList>
    </citation>
    <scope>NUCLEOTIDE SEQUENCE [LARGE SCALE GENOMIC DNA]</scope>
    <source>
        <strain evidence="14 15">FT94W</strain>
    </source>
</reference>
<feature type="region of interest" description="Disordered" evidence="10">
    <location>
        <begin position="31"/>
        <end position="63"/>
    </location>
</feature>
<dbReference type="PANTHER" id="PTHR40980:SF4">
    <property type="entry name" value="TONB-DEPENDENT RECEPTOR-LIKE BETA-BARREL DOMAIN-CONTAINING PROTEIN"/>
    <property type="match status" value="1"/>
</dbReference>
<keyword evidence="15" id="KW-1185">Reference proteome</keyword>
<keyword evidence="3 9" id="KW-0813">Transport</keyword>
<comment type="subcellular location">
    <subcellularLocation>
        <location evidence="1 9">Cell outer membrane</location>
        <topology evidence="1 9">Multi-pass membrane protein</topology>
    </subcellularLocation>
</comment>
<dbReference type="Pfam" id="PF07715">
    <property type="entry name" value="Plug"/>
    <property type="match status" value="1"/>
</dbReference>
<dbReference type="InterPro" id="IPR041700">
    <property type="entry name" value="OMP_b-brl_3"/>
</dbReference>
<dbReference type="InterPro" id="IPR039426">
    <property type="entry name" value="TonB-dep_rcpt-like"/>
</dbReference>
<keyword evidence="4 9" id="KW-1134">Transmembrane beta strand</keyword>
<feature type="region of interest" description="Disordered" evidence="10">
    <location>
        <begin position="238"/>
        <end position="262"/>
    </location>
</feature>
<dbReference type="Proteomes" id="UP000449678">
    <property type="component" value="Unassembled WGS sequence"/>
</dbReference>
<keyword evidence="7 14" id="KW-0675">Receptor</keyword>
<keyword evidence="8 9" id="KW-0998">Cell outer membrane</keyword>
<evidence type="ECO:0000256" key="4">
    <source>
        <dbReference type="ARBA" id="ARBA00022452"/>
    </source>
</evidence>
<dbReference type="InterPro" id="IPR036942">
    <property type="entry name" value="Beta-barrel_TonB_sf"/>
</dbReference>
<evidence type="ECO:0000256" key="2">
    <source>
        <dbReference type="ARBA" id="ARBA00009810"/>
    </source>
</evidence>
<organism evidence="14 15">
    <name type="scientific">Duganella lactea</name>
    <dbReference type="NCBI Taxonomy" id="2692173"/>
    <lineage>
        <taxon>Bacteria</taxon>
        <taxon>Pseudomonadati</taxon>
        <taxon>Pseudomonadota</taxon>
        <taxon>Betaproteobacteria</taxon>
        <taxon>Burkholderiales</taxon>
        <taxon>Oxalobacteraceae</taxon>
        <taxon>Telluria group</taxon>
        <taxon>Duganella</taxon>
    </lineage>
</organism>
<protein>
    <submittedName>
        <fullName evidence="14">TonB-dependent receptor</fullName>
    </submittedName>
</protein>
<comment type="caution">
    <text evidence="14">The sequence shown here is derived from an EMBL/GenBank/DDBJ whole genome shotgun (WGS) entry which is preliminary data.</text>
</comment>
<evidence type="ECO:0000256" key="3">
    <source>
        <dbReference type="ARBA" id="ARBA00022448"/>
    </source>
</evidence>
<dbReference type="PROSITE" id="PS52016">
    <property type="entry name" value="TONB_DEPENDENT_REC_3"/>
    <property type="match status" value="1"/>
</dbReference>
<evidence type="ECO:0000256" key="9">
    <source>
        <dbReference type="PROSITE-ProRule" id="PRU01360"/>
    </source>
</evidence>
<evidence type="ECO:0000256" key="6">
    <source>
        <dbReference type="ARBA" id="ARBA00023136"/>
    </source>
</evidence>
<dbReference type="InterPro" id="IPR037066">
    <property type="entry name" value="Plug_dom_sf"/>
</dbReference>
<name>A0ABW9V6X5_9BURK</name>
<evidence type="ECO:0000259" key="12">
    <source>
        <dbReference type="Pfam" id="PF07715"/>
    </source>
</evidence>
<dbReference type="Gene3D" id="2.170.130.10">
    <property type="entry name" value="TonB-dependent receptor, plug domain"/>
    <property type="match status" value="1"/>
</dbReference>
<evidence type="ECO:0000313" key="15">
    <source>
        <dbReference type="Proteomes" id="UP000449678"/>
    </source>
</evidence>
<dbReference type="RefSeq" id="WP_160990798.1">
    <property type="nucleotide sequence ID" value="NZ_WWCO01000008.1"/>
</dbReference>
<feature type="signal peptide" evidence="11">
    <location>
        <begin position="1"/>
        <end position="30"/>
    </location>
</feature>
<evidence type="ECO:0000256" key="5">
    <source>
        <dbReference type="ARBA" id="ARBA00022692"/>
    </source>
</evidence>
<dbReference type="EMBL" id="WWCO01000008">
    <property type="protein sequence ID" value="MYM35421.1"/>
    <property type="molecule type" value="Genomic_DNA"/>
</dbReference>
<accession>A0ABW9V6X5</accession>
<evidence type="ECO:0000313" key="14">
    <source>
        <dbReference type="EMBL" id="MYM35421.1"/>
    </source>
</evidence>
<feature type="chain" id="PRO_5045971021" evidence="11">
    <location>
        <begin position="31"/>
        <end position="774"/>
    </location>
</feature>
<evidence type="ECO:0000256" key="7">
    <source>
        <dbReference type="ARBA" id="ARBA00023170"/>
    </source>
</evidence>
<dbReference type="Gene3D" id="2.40.170.20">
    <property type="entry name" value="TonB-dependent receptor, beta-barrel domain"/>
    <property type="match status" value="1"/>
</dbReference>
<feature type="domain" description="Outer membrane protein beta-barrel" evidence="13">
    <location>
        <begin position="338"/>
        <end position="745"/>
    </location>
</feature>
<keyword evidence="11" id="KW-0732">Signal</keyword>
<feature type="domain" description="TonB-dependent receptor plug" evidence="12">
    <location>
        <begin position="81"/>
        <end position="175"/>
    </location>
</feature>
<proteinExistence type="inferred from homology"/>
<comment type="similarity">
    <text evidence="2 9">Belongs to the TonB-dependent receptor family.</text>
</comment>
<dbReference type="Pfam" id="PF14905">
    <property type="entry name" value="OMP_b-brl_3"/>
    <property type="match status" value="1"/>
</dbReference>